<keyword evidence="2" id="KW-1133">Transmembrane helix</keyword>
<keyword evidence="2" id="KW-0472">Membrane</keyword>
<feature type="compositionally biased region" description="Basic and acidic residues" evidence="1">
    <location>
        <begin position="75"/>
        <end position="85"/>
    </location>
</feature>
<sequence length="85" mass="9493">MTLKMAFITTVFLASLTAFIMGLRRDKILKLDMETIKEAMEATGNEMAELGKKTMEVLVPSTSQNPEEPNESEADSNKESRKNLP</sequence>
<gene>
    <name evidence="3" type="ORF">Eint_020835</name>
</gene>
<evidence type="ECO:0000313" key="4">
    <source>
        <dbReference type="Proteomes" id="UP000002313"/>
    </source>
</evidence>
<feature type="transmembrane region" description="Helical" evidence="2">
    <location>
        <begin position="6"/>
        <end position="23"/>
    </location>
</feature>
<evidence type="ECO:0000313" key="3">
    <source>
        <dbReference type="EMBL" id="AHL30081.1"/>
    </source>
</evidence>
<dbReference type="VEuPathDB" id="MicrosporidiaDB:Eint_020835"/>
<dbReference type="OrthoDB" id="10418782at2759"/>
<name>W8PGM2_ENCIT</name>
<proteinExistence type="predicted"/>
<dbReference type="RefSeq" id="XP_009161826.1">
    <property type="nucleotide sequence ID" value="XM_009163562.1"/>
</dbReference>
<accession>W8PGM2</accession>
<dbReference type="GeneID" id="20314011"/>
<dbReference type="Proteomes" id="UP000002313">
    <property type="component" value="Chromosome II"/>
</dbReference>
<evidence type="ECO:0000256" key="1">
    <source>
        <dbReference type="SAM" id="MobiDB-lite"/>
    </source>
</evidence>
<dbReference type="EMBL" id="CP001943">
    <property type="protein sequence ID" value="AHL30081.1"/>
    <property type="molecule type" value="Genomic_DNA"/>
</dbReference>
<dbReference type="KEGG" id="ein:Eint_020835"/>
<keyword evidence="2" id="KW-0812">Transmembrane</keyword>
<dbReference type="AlphaFoldDB" id="W8PGM2"/>
<keyword evidence="4" id="KW-1185">Reference proteome</keyword>
<feature type="region of interest" description="Disordered" evidence="1">
    <location>
        <begin position="58"/>
        <end position="85"/>
    </location>
</feature>
<reference evidence="3 4" key="1">
    <citation type="journal article" date="2010" name="Nat. Commun.">
        <title>The complete sequence of the smallest known nuclear genome from the microsporidian Encephalitozoon intestinalis.</title>
        <authorList>
            <person name="Corradi N."/>
            <person name="Pombert J.-F."/>
            <person name="Farinelli L."/>
            <person name="Didier E.S."/>
            <person name="Keeling P.J."/>
        </authorList>
    </citation>
    <scope>NUCLEOTIDE SEQUENCE [LARGE SCALE GENOMIC DNA]</scope>
    <source>
        <strain evidence="3 4">ATCC 50506</strain>
    </source>
</reference>
<evidence type="ECO:0000256" key="2">
    <source>
        <dbReference type="SAM" id="Phobius"/>
    </source>
</evidence>
<reference evidence="3 4" key="2">
    <citation type="journal article" date="2012" name="Proc. Natl. Acad. Sci. U.S.A.">
        <title>Gain and loss of multiple functionally related, horizontally transferred genes in the reduced genomes of two microsporidian parasites.</title>
        <authorList>
            <person name="Pombert J.-F."/>
            <person name="Selman M."/>
            <person name="Burki F."/>
            <person name="Bardell F.T."/>
            <person name="Farinelli L."/>
            <person name="Solter L.F."/>
            <person name="Whitman D.W."/>
            <person name="Weiss L.M."/>
            <person name="Corradi N."/>
            <person name="Keeling P.J."/>
        </authorList>
    </citation>
    <scope>NUCLEOTIDE SEQUENCE [LARGE SCALE GENOMIC DNA]</scope>
    <source>
        <strain evidence="3 4">ATCC 50506</strain>
    </source>
</reference>
<protein>
    <submittedName>
        <fullName evidence="3">Uncharacterized protein</fullName>
    </submittedName>
</protein>
<dbReference type="HOGENOM" id="CLU_2512626_0_0_1"/>
<organism evidence="3 4">
    <name type="scientific">Encephalitozoon intestinalis (strain ATCC 50506)</name>
    <name type="common">Microsporidian parasite</name>
    <name type="synonym">Septata intestinalis</name>
    <dbReference type="NCBI Taxonomy" id="876142"/>
    <lineage>
        <taxon>Eukaryota</taxon>
        <taxon>Fungi</taxon>
        <taxon>Fungi incertae sedis</taxon>
        <taxon>Microsporidia</taxon>
        <taxon>Unikaryonidae</taxon>
        <taxon>Encephalitozoon</taxon>
    </lineage>
</organism>